<name>A0ABP9K6P0_9ACTN</name>
<organism evidence="2 3">
    <name type="scientific">Streptomyces similanensis</name>
    <dbReference type="NCBI Taxonomy" id="1274988"/>
    <lineage>
        <taxon>Bacteria</taxon>
        <taxon>Bacillati</taxon>
        <taxon>Actinomycetota</taxon>
        <taxon>Actinomycetes</taxon>
        <taxon>Kitasatosporales</taxon>
        <taxon>Streptomycetaceae</taxon>
        <taxon>Streptomyces</taxon>
    </lineage>
</organism>
<proteinExistence type="predicted"/>
<reference evidence="3" key="1">
    <citation type="journal article" date="2019" name="Int. J. Syst. Evol. Microbiol.">
        <title>The Global Catalogue of Microorganisms (GCM) 10K type strain sequencing project: providing services to taxonomists for standard genome sequencing and annotation.</title>
        <authorList>
            <consortium name="The Broad Institute Genomics Platform"/>
            <consortium name="The Broad Institute Genome Sequencing Center for Infectious Disease"/>
            <person name="Wu L."/>
            <person name="Ma J."/>
        </authorList>
    </citation>
    <scope>NUCLEOTIDE SEQUENCE [LARGE SCALE GENOMIC DNA]</scope>
    <source>
        <strain evidence="3">JCM 18410</strain>
    </source>
</reference>
<dbReference type="EMBL" id="BAABKC010000026">
    <property type="protein sequence ID" value="GAA5051074.1"/>
    <property type="molecule type" value="Genomic_DNA"/>
</dbReference>
<keyword evidence="3" id="KW-1185">Reference proteome</keyword>
<evidence type="ECO:0000313" key="3">
    <source>
        <dbReference type="Proteomes" id="UP001500124"/>
    </source>
</evidence>
<accession>A0ABP9K6P0</accession>
<feature type="region of interest" description="Disordered" evidence="1">
    <location>
        <begin position="1"/>
        <end position="70"/>
    </location>
</feature>
<protein>
    <submittedName>
        <fullName evidence="2">Uncharacterized protein</fullName>
    </submittedName>
</protein>
<evidence type="ECO:0000313" key="2">
    <source>
        <dbReference type="EMBL" id="GAA5051074.1"/>
    </source>
</evidence>
<dbReference type="Proteomes" id="UP001500124">
    <property type="component" value="Unassembled WGS sequence"/>
</dbReference>
<gene>
    <name evidence="2" type="ORF">GCM10023336_19470</name>
</gene>
<evidence type="ECO:0000256" key="1">
    <source>
        <dbReference type="SAM" id="MobiDB-lite"/>
    </source>
</evidence>
<sequence length="123" mass="13122">MGAPSACPRGPFPPARGDPVPHASGVQPSTLWDGPSGPAVRAEALIGPDAWSSDPHGVNFTPRKRPSSERRVLAGPGLCFNGGMAGIQKQHATGRHDLEPFWPSRQHHDFDRVCCRATNARAL</sequence>
<comment type="caution">
    <text evidence="2">The sequence shown here is derived from an EMBL/GenBank/DDBJ whole genome shotgun (WGS) entry which is preliminary data.</text>
</comment>